<dbReference type="EMBL" id="LS483452">
    <property type="protein sequence ID" value="SQH75071.1"/>
    <property type="molecule type" value="Genomic_DNA"/>
</dbReference>
<dbReference type="Pfam" id="PF14022">
    <property type="entry name" value="DUF4238"/>
    <property type="match status" value="1"/>
</dbReference>
<accession>A0A330LYR7</accession>
<organism evidence="1 2">
    <name type="scientific">Shewanella benthica</name>
    <dbReference type="NCBI Taxonomy" id="43661"/>
    <lineage>
        <taxon>Bacteria</taxon>
        <taxon>Pseudomonadati</taxon>
        <taxon>Pseudomonadota</taxon>
        <taxon>Gammaproteobacteria</taxon>
        <taxon>Alteromonadales</taxon>
        <taxon>Shewanellaceae</taxon>
        <taxon>Shewanella</taxon>
    </lineage>
</organism>
<dbReference type="InterPro" id="IPR025332">
    <property type="entry name" value="DUF4238"/>
</dbReference>
<sequence length="301" mass="35145">MSNNKPLSHYVPKFSSKYWADDSEFVSYLFCEHTSSVKKTAKGKKQWGRQRGLYSWDIEHSLDRDLENKVAPVYEKLVDISELDEDERFLWAQFLLSQLVRTPSFMRYEKVGIELTGCRREPLEDRVGCPDCLDLNYIANRDWLLLVAHEDDYFVRSDNPILQTGFIELNDTCLYYPLTPRLCFVACSMREGWNAFEKNVNPTMGYELSKGWAHMLNFYFAKSTGDSLIISPEHDGAIAEQMFSKTLGVYPQPPFPMHITTSQKSESAYRSIKYIMSVADNIEYPDWNVSEIHPMYQFRYT</sequence>
<dbReference type="RefSeq" id="WP_112351729.1">
    <property type="nucleotide sequence ID" value="NZ_LS483452.1"/>
</dbReference>
<name>A0A330LYR7_9GAMM</name>
<evidence type="ECO:0000313" key="1">
    <source>
        <dbReference type="EMBL" id="SQH75071.1"/>
    </source>
</evidence>
<reference evidence="2" key="1">
    <citation type="submission" date="2018-06" db="EMBL/GenBank/DDBJ databases">
        <authorList>
            <person name="Cea G.-C."/>
            <person name="William W."/>
        </authorList>
    </citation>
    <scope>NUCLEOTIDE SEQUENCE [LARGE SCALE GENOMIC DNA]</scope>
    <source>
        <strain evidence="2">DB21MT-2</strain>
    </source>
</reference>
<dbReference type="AlphaFoldDB" id="A0A330LYR7"/>
<dbReference type="KEGG" id="sbk:SHEWBE_1102"/>
<gene>
    <name evidence="1" type="ORF">SHEWBE_1102</name>
</gene>
<protein>
    <recommendedName>
        <fullName evidence="3">DUF4238 domain-containing protein</fullName>
    </recommendedName>
</protein>
<proteinExistence type="predicted"/>
<evidence type="ECO:0008006" key="3">
    <source>
        <dbReference type="Google" id="ProtNLM"/>
    </source>
</evidence>
<evidence type="ECO:0000313" key="2">
    <source>
        <dbReference type="Proteomes" id="UP000250123"/>
    </source>
</evidence>
<dbReference type="Proteomes" id="UP000250123">
    <property type="component" value="Chromosome SHEWBE"/>
</dbReference>
<dbReference type="OrthoDB" id="6272429at2"/>